<dbReference type="Proteomes" id="UP001448858">
    <property type="component" value="Chromosome"/>
</dbReference>
<reference evidence="1 2" key="1">
    <citation type="submission" date="2024-04" db="EMBL/GenBank/DDBJ databases">
        <title>Arthrobacter sp. from Plains bison fecal sample.</title>
        <authorList>
            <person name="Ruzzini A."/>
        </authorList>
    </citation>
    <scope>NUCLEOTIDE SEQUENCE [LARGE SCALE GENOMIC DNA]</scope>
    <source>
        <strain evidence="1 2">EINP1</strain>
    </source>
</reference>
<evidence type="ECO:0000313" key="2">
    <source>
        <dbReference type="Proteomes" id="UP001448858"/>
    </source>
</evidence>
<organism evidence="1 2">
    <name type="scientific">Arthrobacter citreus</name>
    <dbReference type="NCBI Taxonomy" id="1670"/>
    <lineage>
        <taxon>Bacteria</taxon>
        <taxon>Bacillati</taxon>
        <taxon>Actinomycetota</taxon>
        <taxon>Actinomycetes</taxon>
        <taxon>Micrococcales</taxon>
        <taxon>Micrococcaceae</taxon>
        <taxon>Arthrobacter</taxon>
    </lineage>
</organism>
<dbReference type="RefSeq" id="WP_342022919.1">
    <property type="nucleotide sequence ID" value="NZ_CP151657.1"/>
</dbReference>
<protein>
    <recommendedName>
        <fullName evidence="3">TfoX N-terminal domain-containing protein</fullName>
    </recommendedName>
</protein>
<evidence type="ECO:0000313" key="1">
    <source>
        <dbReference type="EMBL" id="WZP15253.1"/>
    </source>
</evidence>
<keyword evidence="2" id="KW-1185">Reference proteome</keyword>
<sequence>MSASREQQDLLQEIAQALQDDGPVAVGTMFRSPALRTGKKVVAFLGSGPGDTLILKLPRARAVALLEEGSAEPVTIGRRTMREWIEVPARSDSAATRKAWTGFAREALLYVRSIPA</sequence>
<name>A0ABZ2ZSU6_9MICC</name>
<gene>
    <name evidence="1" type="ORF">AAE021_13890</name>
</gene>
<accession>A0ABZ2ZSU6</accession>
<proteinExistence type="predicted"/>
<evidence type="ECO:0008006" key="3">
    <source>
        <dbReference type="Google" id="ProtNLM"/>
    </source>
</evidence>
<dbReference type="EMBL" id="CP151657">
    <property type="protein sequence ID" value="WZP15253.1"/>
    <property type="molecule type" value="Genomic_DNA"/>
</dbReference>